<accession>A0ABR7KDA1</accession>
<reference evidence="2 3" key="1">
    <citation type="submission" date="2020-08" db="EMBL/GenBank/DDBJ databases">
        <authorList>
            <person name="Liu C."/>
            <person name="Sun Q."/>
        </authorList>
    </citation>
    <scope>NUCLEOTIDE SEQUENCE [LARGE SCALE GENOMIC DNA]</scope>
    <source>
        <strain evidence="2 3">NSJ-22</strain>
    </source>
</reference>
<organism evidence="2 3">
    <name type="scientific">Catenibacterium faecis</name>
    <dbReference type="NCBI Taxonomy" id="2764323"/>
    <lineage>
        <taxon>Bacteria</taxon>
        <taxon>Bacillati</taxon>
        <taxon>Bacillota</taxon>
        <taxon>Erysipelotrichia</taxon>
        <taxon>Erysipelotrichales</taxon>
        <taxon>Coprobacillaceae</taxon>
        <taxon>Catenibacterium</taxon>
    </lineage>
</organism>
<keyword evidence="3" id="KW-1185">Reference proteome</keyword>
<dbReference type="EMBL" id="JACRWG010000056">
    <property type="protein sequence ID" value="MBC6010688.1"/>
    <property type="molecule type" value="Genomic_DNA"/>
</dbReference>
<name>A0ABR7KDA1_9FIRM</name>
<evidence type="ECO:0000256" key="1">
    <source>
        <dbReference type="SAM" id="Coils"/>
    </source>
</evidence>
<gene>
    <name evidence="2" type="ORF">H8909_10670</name>
</gene>
<comment type="caution">
    <text evidence="2">The sequence shown here is derived from an EMBL/GenBank/DDBJ whole genome shotgun (WGS) entry which is preliminary data.</text>
</comment>
<feature type="coiled-coil region" evidence="1">
    <location>
        <begin position="27"/>
        <end position="54"/>
    </location>
</feature>
<protein>
    <submittedName>
        <fullName evidence="2">Uncharacterized protein</fullName>
    </submittedName>
</protein>
<keyword evidence="1" id="KW-0175">Coiled coil</keyword>
<dbReference type="Proteomes" id="UP000603474">
    <property type="component" value="Unassembled WGS sequence"/>
</dbReference>
<sequence length="486" mass="53868">MDKTKNIKSGQEQAVASWINYLNQERLDQLTKALNKEQLNLNEAMATINETLNKISVDIVNNGKGRGGVKGMHGFIAEVSECGIGNAREQIVGKAPIYTWINDDGPADLQRGNILIQQKFASSGNHLSLCAIRQHLHMYPYFLDEDGVYVIPKDHYDKIKWLLSIPEEKANKMPTSTGEFSLKQWKEVHKFFEEGDIPLEKVEPSKLRYDEVQKDTYEETFSKEVDSLKKTNKERVAHAKEEAAPKLSEGVKATVVSAGIEGASSLCLEINKKRKEGKKLEDFNGDDWKDIAGATGKGTLKGGIRGASIYTLSNYSATPAAVASAIVTASFGVADQVYQLKQGQIDEQTFIENSEMLCLDASISALSSFAGQVLIPVPVIGAVIGNTVGTMMYQIAKDNFSSYEQKIFEEYRKSICLVDKELNEQYQEFVDEMGKDMQIFMELLDKAFAPDISLAFEGSIELAKSCGVPTDEILDSKDKVAAYFLD</sequence>
<evidence type="ECO:0000313" key="3">
    <source>
        <dbReference type="Proteomes" id="UP000603474"/>
    </source>
</evidence>
<evidence type="ECO:0000313" key="2">
    <source>
        <dbReference type="EMBL" id="MBC6010688.1"/>
    </source>
</evidence>
<proteinExistence type="predicted"/>